<evidence type="ECO:0000259" key="1">
    <source>
        <dbReference type="Pfam" id="PF25109"/>
    </source>
</evidence>
<dbReference type="RefSeq" id="WP_344412706.1">
    <property type="nucleotide sequence ID" value="NZ_BAAANN010000002.1"/>
</dbReference>
<sequence>MPGELIVLRGLPGSGKTSLALMEQTLSGGVLAGRDHLRRLLFGAEGGQLGRAEENRVTELQAYLIRQGLRAGDRVLVDDMNLRPRYVRRLVDLALAEGAKWRVIDLTDEPLEICIQRDHDRERTVGAERIRDLYARFIRGGTYPLPLPATEVAEAPDRYEPSPDLPKAVLVDIDGTIALMGDRSPFDMARVGEDAPNRPVIEIVWSLYQQGYAVVFVSGRSEDARAETERWLQRHVGLPGYRLFMRSVGDGRRDSIVKRELFDRHIRERFNVLAVLDDRNQVVAMWRELGLVCLQVAEGAF</sequence>
<feature type="domain" description="Polynucleotide kinase PNKP phosphatase" evidence="1">
    <location>
        <begin position="166"/>
        <end position="301"/>
    </location>
</feature>
<evidence type="ECO:0000313" key="2">
    <source>
        <dbReference type="EMBL" id="GAA1940098.1"/>
    </source>
</evidence>
<dbReference type="InterPro" id="IPR056782">
    <property type="entry name" value="HAD_PNKP"/>
</dbReference>
<dbReference type="Gene3D" id="3.40.50.1000">
    <property type="entry name" value="HAD superfamily/HAD-like"/>
    <property type="match status" value="1"/>
</dbReference>
<evidence type="ECO:0000313" key="3">
    <source>
        <dbReference type="Proteomes" id="UP001501116"/>
    </source>
</evidence>
<gene>
    <name evidence="2" type="ORF">GCM10009754_04030</name>
</gene>
<dbReference type="InterPro" id="IPR023214">
    <property type="entry name" value="HAD_sf"/>
</dbReference>
<dbReference type="Pfam" id="PF25109">
    <property type="entry name" value="HAD_PNKP"/>
    <property type="match status" value="1"/>
</dbReference>
<comment type="caution">
    <text evidence="2">The sequence shown here is derived from an EMBL/GenBank/DDBJ whole genome shotgun (WGS) entry which is preliminary data.</text>
</comment>
<keyword evidence="3" id="KW-1185">Reference proteome</keyword>
<accession>A0ABP5BDK5</accession>
<dbReference type="SUPFAM" id="SSF56784">
    <property type="entry name" value="HAD-like"/>
    <property type="match status" value="1"/>
</dbReference>
<dbReference type="InterPro" id="IPR036412">
    <property type="entry name" value="HAD-like_sf"/>
</dbReference>
<dbReference type="EMBL" id="BAAANN010000002">
    <property type="protein sequence ID" value="GAA1940098.1"/>
    <property type="molecule type" value="Genomic_DNA"/>
</dbReference>
<organism evidence="2 3">
    <name type="scientific">Amycolatopsis minnesotensis</name>
    <dbReference type="NCBI Taxonomy" id="337894"/>
    <lineage>
        <taxon>Bacteria</taxon>
        <taxon>Bacillati</taxon>
        <taxon>Actinomycetota</taxon>
        <taxon>Actinomycetes</taxon>
        <taxon>Pseudonocardiales</taxon>
        <taxon>Pseudonocardiaceae</taxon>
        <taxon>Amycolatopsis</taxon>
    </lineage>
</organism>
<dbReference type="SUPFAM" id="SSF52540">
    <property type="entry name" value="P-loop containing nucleoside triphosphate hydrolases"/>
    <property type="match status" value="1"/>
</dbReference>
<dbReference type="Pfam" id="PF13671">
    <property type="entry name" value="AAA_33"/>
    <property type="match status" value="1"/>
</dbReference>
<dbReference type="InterPro" id="IPR027417">
    <property type="entry name" value="P-loop_NTPase"/>
</dbReference>
<dbReference type="Gene3D" id="3.40.50.300">
    <property type="entry name" value="P-loop containing nucleotide triphosphate hydrolases"/>
    <property type="match status" value="1"/>
</dbReference>
<dbReference type="Proteomes" id="UP001501116">
    <property type="component" value="Unassembled WGS sequence"/>
</dbReference>
<reference evidence="3" key="1">
    <citation type="journal article" date="2019" name="Int. J. Syst. Evol. Microbiol.">
        <title>The Global Catalogue of Microorganisms (GCM) 10K type strain sequencing project: providing services to taxonomists for standard genome sequencing and annotation.</title>
        <authorList>
            <consortium name="The Broad Institute Genomics Platform"/>
            <consortium name="The Broad Institute Genome Sequencing Center for Infectious Disease"/>
            <person name="Wu L."/>
            <person name="Ma J."/>
        </authorList>
    </citation>
    <scope>NUCLEOTIDE SEQUENCE [LARGE SCALE GENOMIC DNA]</scope>
    <source>
        <strain evidence="3">JCM 14545</strain>
    </source>
</reference>
<proteinExistence type="predicted"/>
<protein>
    <recommendedName>
        <fullName evidence="1">Polynucleotide kinase PNKP phosphatase domain-containing protein</fullName>
    </recommendedName>
</protein>
<name>A0ABP5BDK5_9PSEU</name>